<accession>A0A1C4Y7V3</accession>
<keyword evidence="1" id="KW-1133">Transmembrane helix</keyword>
<dbReference type="AlphaFoldDB" id="A0A1C4Y7V3"/>
<feature type="transmembrane region" description="Helical" evidence="1">
    <location>
        <begin position="137"/>
        <end position="159"/>
    </location>
</feature>
<keyword evidence="1" id="KW-0812">Transmembrane</keyword>
<name>A0A1C4Y7V3_9ACTN</name>
<dbReference type="Proteomes" id="UP000198243">
    <property type="component" value="Chromosome I"/>
</dbReference>
<feature type="transmembrane region" description="Helical" evidence="1">
    <location>
        <begin position="38"/>
        <end position="60"/>
    </location>
</feature>
<keyword evidence="3" id="KW-1185">Reference proteome</keyword>
<keyword evidence="1" id="KW-0472">Membrane</keyword>
<feature type="transmembrane region" description="Helical" evidence="1">
    <location>
        <begin position="96"/>
        <end position="117"/>
    </location>
</feature>
<organism evidence="2 3">
    <name type="scientific">Micromonospora coriariae</name>
    <dbReference type="NCBI Taxonomy" id="285665"/>
    <lineage>
        <taxon>Bacteria</taxon>
        <taxon>Bacillati</taxon>
        <taxon>Actinomycetota</taxon>
        <taxon>Actinomycetes</taxon>
        <taxon>Micromonosporales</taxon>
        <taxon>Micromonosporaceae</taxon>
        <taxon>Micromonospora</taxon>
    </lineage>
</organism>
<evidence type="ECO:0000256" key="1">
    <source>
        <dbReference type="SAM" id="Phobius"/>
    </source>
</evidence>
<dbReference type="EMBL" id="LT607412">
    <property type="protein sequence ID" value="SCF16795.1"/>
    <property type="molecule type" value="Genomic_DNA"/>
</dbReference>
<gene>
    <name evidence="2" type="ORF">GA0070607_6387</name>
</gene>
<evidence type="ECO:0000313" key="3">
    <source>
        <dbReference type="Proteomes" id="UP000198243"/>
    </source>
</evidence>
<feature type="transmembrane region" description="Helical" evidence="1">
    <location>
        <begin position="66"/>
        <end position="84"/>
    </location>
</feature>
<proteinExistence type="predicted"/>
<evidence type="ECO:0000313" key="2">
    <source>
        <dbReference type="EMBL" id="SCF16795.1"/>
    </source>
</evidence>
<sequence length="189" mass="20660">MRRGRDRHYHLGRGFYRASVAEQREGFIGDRKRFARDVLVNVLANLVAAAIIYMLAALVGLLPRNAAAFTVAGSVLAITLYLLWHLSHSNRRLGSLRGSLFAVAWVAAAATGIAAFLVMTTPLGDGVSAGWRPVIEWLFYLAAAVVAGVGFTYSIVFLIEARDWFSRQRTRRQSGTGGRHAERGSDVGL</sequence>
<reference evidence="3" key="1">
    <citation type="submission" date="2016-06" db="EMBL/GenBank/DDBJ databases">
        <authorList>
            <person name="Varghese N."/>
            <person name="Submissions Spin"/>
        </authorList>
    </citation>
    <scope>NUCLEOTIDE SEQUENCE [LARGE SCALE GENOMIC DNA]</scope>
    <source>
        <strain evidence="3">DSM 44875</strain>
    </source>
</reference>
<protein>
    <submittedName>
        <fullName evidence="2">Uncharacterized protein</fullName>
    </submittedName>
</protein>